<evidence type="ECO:0000259" key="2">
    <source>
        <dbReference type="Pfam" id="PF01471"/>
    </source>
</evidence>
<dbReference type="InterPro" id="IPR002477">
    <property type="entry name" value="Peptidoglycan-bd-like"/>
</dbReference>
<dbReference type="InterPro" id="IPR036365">
    <property type="entry name" value="PGBD-like_sf"/>
</dbReference>
<proteinExistence type="predicted"/>
<dbReference type="AlphaFoldDB" id="A0A3N2RDT8"/>
<feature type="compositionally biased region" description="Polar residues" evidence="1">
    <location>
        <begin position="446"/>
        <end position="470"/>
    </location>
</feature>
<dbReference type="InterPro" id="IPR036366">
    <property type="entry name" value="PGBDSf"/>
</dbReference>
<dbReference type="Gene3D" id="2.70.70.10">
    <property type="entry name" value="Glucose Permease (Domain IIA)"/>
    <property type="match status" value="1"/>
</dbReference>
<feature type="region of interest" description="Disordered" evidence="1">
    <location>
        <begin position="315"/>
        <end position="363"/>
    </location>
</feature>
<dbReference type="Proteomes" id="UP000275910">
    <property type="component" value="Unassembled WGS sequence"/>
</dbReference>
<comment type="caution">
    <text evidence="3">The sequence shown here is derived from an EMBL/GenBank/DDBJ whole genome shotgun (WGS) entry which is preliminary data.</text>
</comment>
<gene>
    <name evidence="3" type="ORF">D9T17_17750</name>
</gene>
<dbReference type="Pfam" id="PF01471">
    <property type="entry name" value="PG_binding_1"/>
    <property type="match status" value="1"/>
</dbReference>
<feature type="domain" description="Peptidoglycan binding-like" evidence="2">
    <location>
        <begin position="238"/>
        <end position="296"/>
    </location>
</feature>
<organism evidence="3 4">
    <name type="scientific">Lysobacter enzymogenes</name>
    <dbReference type="NCBI Taxonomy" id="69"/>
    <lineage>
        <taxon>Bacteria</taxon>
        <taxon>Pseudomonadati</taxon>
        <taxon>Pseudomonadota</taxon>
        <taxon>Gammaproteobacteria</taxon>
        <taxon>Lysobacterales</taxon>
        <taxon>Lysobacteraceae</taxon>
        <taxon>Lysobacter</taxon>
    </lineage>
</organism>
<protein>
    <recommendedName>
        <fullName evidence="2">Peptidoglycan binding-like domain-containing protein</fullName>
    </recommendedName>
</protein>
<feature type="compositionally biased region" description="Basic and acidic residues" evidence="1">
    <location>
        <begin position="45"/>
        <end position="66"/>
    </location>
</feature>
<name>A0A3N2RDT8_LYSEN</name>
<evidence type="ECO:0000313" key="3">
    <source>
        <dbReference type="EMBL" id="ROU05546.1"/>
    </source>
</evidence>
<dbReference type="EMBL" id="RCTY01000044">
    <property type="protein sequence ID" value="ROU05546.1"/>
    <property type="molecule type" value="Genomic_DNA"/>
</dbReference>
<dbReference type="RefSeq" id="WP_123648661.1">
    <property type="nucleotide sequence ID" value="NZ_RCTY01000044.1"/>
</dbReference>
<evidence type="ECO:0000313" key="4">
    <source>
        <dbReference type="Proteomes" id="UP000275910"/>
    </source>
</evidence>
<accession>A0A3N2RDT8</accession>
<reference evidence="3 4" key="1">
    <citation type="submission" date="2018-10" db="EMBL/GenBank/DDBJ databases">
        <title>The genome of Lysobacter enzymogenes OH11.</title>
        <authorList>
            <person name="Liu F."/>
            <person name="Zhao Y."/>
            <person name="Qian G."/>
            <person name="Chen Y."/>
            <person name="Xu H."/>
        </authorList>
    </citation>
    <scope>NUCLEOTIDE SEQUENCE [LARGE SCALE GENOMIC DNA]</scope>
    <source>
        <strain evidence="3 4">OH11</strain>
    </source>
</reference>
<feature type="region of interest" description="Disordered" evidence="1">
    <location>
        <begin position="1"/>
        <end position="66"/>
    </location>
</feature>
<dbReference type="SUPFAM" id="SSF47090">
    <property type="entry name" value="PGBD-like"/>
    <property type="match status" value="1"/>
</dbReference>
<evidence type="ECO:0000256" key="1">
    <source>
        <dbReference type="SAM" id="MobiDB-lite"/>
    </source>
</evidence>
<dbReference type="Gene3D" id="1.10.101.10">
    <property type="entry name" value="PGBD-like superfamily/PGBD"/>
    <property type="match status" value="1"/>
</dbReference>
<sequence length="476" mass="51843">MDQQPRTFRVEQLGPPRGASGAQANETVSNLDDLVTHHPGGNRDANMRDGRIRGVEDQKPNYRGGDRSYAYIDGEFQEIIDRSTDRYGSLKQDQVLLVKDFILEDPAPSQGGNARSISVPSPTTGYVSRVVASGGMVEIMDRKGGDVIARIRHLNPISVQEDQSIGYGQSLGTQGRQGLPPTAGVHVHIEMDTGHHRQLENYMDDLAGGRLPVQAEFRQSVQPRLVVDDGVMRLGQSNERIRDLQRVMSEEGYRAAGGGPLDRDGVYRLGMQGALLDFQRDHGARQTGNIDPATLRMAPAQPERAVDRQDHFQPHRAMPIPRPEAPTAPGHPAHPDPRPGLVDPLPEPVNRHASHPSATDPAQPLAQLSAQDRQLFDRIRSEAPAHLSDEVVASAMLASKRAGIDAADKIGLVAMAGDRLCIGGTTPGYHAVVDITKPMPQLQEAVQQAQSLDQQRLAQNQEQGAQSVQNDRGRSI</sequence>
<feature type="region of interest" description="Disordered" evidence="1">
    <location>
        <begin position="446"/>
        <end position="476"/>
    </location>
</feature>
<dbReference type="InterPro" id="IPR011055">
    <property type="entry name" value="Dup_hybrid_motif"/>
</dbReference>